<reference evidence="1 2" key="1">
    <citation type="submission" date="2019-05" db="EMBL/GenBank/DDBJ databases">
        <title>Draft genome sequence of Nonomuraea turkmeniaca DSM 43926.</title>
        <authorList>
            <person name="Saricaoglu S."/>
            <person name="Isik K."/>
        </authorList>
    </citation>
    <scope>NUCLEOTIDE SEQUENCE [LARGE SCALE GENOMIC DNA]</scope>
    <source>
        <strain evidence="1 2">DSM 43926</strain>
    </source>
</reference>
<name>A0A5S4FWQ1_9ACTN</name>
<gene>
    <name evidence="1" type="ORF">ETD86_01815</name>
</gene>
<dbReference type="Gene3D" id="2.30.110.10">
    <property type="entry name" value="Electron Transport, Fmn-binding Protein, Chain A"/>
    <property type="match status" value="1"/>
</dbReference>
<dbReference type="OrthoDB" id="162563at2"/>
<dbReference type="AlphaFoldDB" id="A0A5S4FWQ1"/>
<keyword evidence="2" id="KW-1185">Reference proteome</keyword>
<dbReference type="Proteomes" id="UP000309128">
    <property type="component" value="Unassembled WGS sequence"/>
</dbReference>
<evidence type="ECO:0000313" key="2">
    <source>
        <dbReference type="Proteomes" id="UP000309128"/>
    </source>
</evidence>
<dbReference type="SUPFAM" id="SSF50475">
    <property type="entry name" value="FMN-binding split barrel"/>
    <property type="match status" value="1"/>
</dbReference>
<accession>A0A5S4FWQ1</accession>
<protein>
    <submittedName>
        <fullName evidence="1">DUF2255 family protein</fullName>
    </submittedName>
</protein>
<proteinExistence type="predicted"/>
<dbReference type="InterPro" id="IPR012349">
    <property type="entry name" value="Split_barrel_FMN-bd"/>
</dbReference>
<organism evidence="1 2">
    <name type="scientific">Nonomuraea turkmeniaca</name>
    <dbReference type="NCBI Taxonomy" id="103838"/>
    <lineage>
        <taxon>Bacteria</taxon>
        <taxon>Bacillati</taxon>
        <taxon>Actinomycetota</taxon>
        <taxon>Actinomycetes</taxon>
        <taxon>Streptosporangiales</taxon>
        <taxon>Streptosporangiaceae</taxon>
        <taxon>Nonomuraea</taxon>
    </lineage>
</organism>
<evidence type="ECO:0000313" key="1">
    <source>
        <dbReference type="EMBL" id="TMR25112.1"/>
    </source>
</evidence>
<dbReference type="Pfam" id="PF10012">
    <property type="entry name" value="DUF2255"/>
    <property type="match status" value="1"/>
</dbReference>
<dbReference type="InterPro" id="IPR016888">
    <property type="entry name" value="UCP028498"/>
</dbReference>
<comment type="caution">
    <text evidence="1">The sequence shown here is derived from an EMBL/GenBank/DDBJ whole genome shotgun (WGS) entry which is preliminary data.</text>
</comment>
<sequence length="140" mass="15295">MPSTARPREPQGVNELSERSEIVMWVRRADGSWSSRPIWVVVTGGDAYVRAAFGARSAWHREVRGGAQVAVQVDGAILPARLEAVSDPELVERVSACYRAKYALSWPGPVEAIVISEIAATTMRLRVETASQIEIPELPA</sequence>
<dbReference type="EMBL" id="VCKY01000004">
    <property type="protein sequence ID" value="TMR25112.1"/>
    <property type="molecule type" value="Genomic_DNA"/>
</dbReference>